<proteinExistence type="predicted"/>
<sequence length="66" mass="7887">MFENTVAYKRIMKRKLLAEAVEKAKEEGIDWKIRQSESKFACFDRKYYPKVLWDSAKGTYHKPKEA</sequence>
<organism evidence="1">
    <name type="scientific">Siphoviridae sp. ctsUY14</name>
    <dbReference type="NCBI Taxonomy" id="2825693"/>
    <lineage>
        <taxon>Viruses</taxon>
        <taxon>Duplodnaviria</taxon>
        <taxon>Heunggongvirae</taxon>
        <taxon>Uroviricota</taxon>
        <taxon>Caudoviricetes</taxon>
    </lineage>
</organism>
<accession>A0A8S5P8H7</accession>
<name>A0A8S5P8H7_9CAUD</name>
<reference evidence="1" key="1">
    <citation type="journal article" date="2021" name="Proc. Natl. Acad. Sci. U.S.A.">
        <title>A Catalog of Tens of Thousands of Viruses from Human Metagenomes Reveals Hidden Associations with Chronic Diseases.</title>
        <authorList>
            <person name="Tisza M.J."/>
            <person name="Buck C.B."/>
        </authorList>
    </citation>
    <scope>NUCLEOTIDE SEQUENCE</scope>
    <source>
        <strain evidence="1">CtsUY14</strain>
    </source>
</reference>
<protein>
    <submittedName>
        <fullName evidence="1">Uncharacterized protein</fullName>
    </submittedName>
</protein>
<evidence type="ECO:0000313" key="1">
    <source>
        <dbReference type="EMBL" id="DAE02500.1"/>
    </source>
</evidence>
<dbReference type="EMBL" id="BK015346">
    <property type="protein sequence ID" value="DAE02500.1"/>
    <property type="molecule type" value="Genomic_DNA"/>
</dbReference>